<sequence length="151" mass="16575">MCSTPQYGIARQRCLRISSSGPRIVRAHVTKADWSSIIRCTGFVLCCHNLHPRINPGAVPQLCSEIILIYAYNPQKVKTSISHSTSLLPASFVQVYSVQQKGQQAYKGKMEKHHGGHPMNQDICITISAVFLISSGATVRPPCVSLIESKV</sequence>
<dbReference type="Proteomes" id="UP000799429">
    <property type="component" value="Unassembled WGS sequence"/>
</dbReference>
<organism evidence="1 2">
    <name type="scientific">Patellaria atrata CBS 101060</name>
    <dbReference type="NCBI Taxonomy" id="1346257"/>
    <lineage>
        <taxon>Eukaryota</taxon>
        <taxon>Fungi</taxon>
        <taxon>Dikarya</taxon>
        <taxon>Ascomycota</taxon>
        <taxon>Pezizomycotina</taxon>
        <taxon>Dothideomycetes</taxon>
        <taxon>Dothideomycetes incertae sedis</taxon>
        <taxon>Patellariales</taxon>
        <taxon>Patellariaceae</taxon>
        <taxon>Patellaria</taxon>
    </lineage>
</organism>
<keyword evidence="2" id="KW-1185">Reference proteome</keyword>
<evidence type="ECO:0000313" key="1">
    <source>
        <dbReference type="EMBL" id="KAF2834813.1"/>
    </source>
</evidence>
<comment type="caution">
    <text evidence="1">The sequence shown here is derived from an EMBL/GenBank/DDBJ whole genome shotgun (WGS) entry which is preliminary data.</text>
</comment>
<name>A0A9P4S4C1_9PEZI</name>
<evidence type="ECO:0000313" key="2">
    <source>
        <dbReference type="Proteomes" id="UP000799429"/>
    </source>
</evidence>
<dbReference type="AlphaFoldDB" id="A0A9P4S4C1"/>
<accession>A0A9P4S4C1</accession>
<reference evidence="1" key="1">
    <citation type="journal article" date="2020" name="Stud. Mycol.">
        <title>101 Dothideomycetes genomes: a test case for predicting lifestyles and emergence of pathogens.</title>
        <authorList>
            <person name="Haridas S."/>
            <person name="Albert R."/>
            <person name="Binder M."/>
            <person name="Bloem J."/>
            <person name="Labutti K."/>
            <person name="Salamov A."/>
            <person name="Andreopoulos B."/>
            <person name="Baker S."/>
            <person name="Barry K."/>
            <person name="Bills G."/>
            <person name="Bluhm B."/>
            <person name="Cannon C."/>
            <person name="Castanera R."/>
            <person name="Culley D."/>
            <person name="Daum C."/>
            <person name="Ezra D."/>
            <person name="Gonzalez J."/>
            <person name="Henrissat B."/>
            <person name="Kuo A."/>
            <person name="Liang C."/>
            <person name="Lipzen A."/>
            <person name="Lutzoni F."/>
            <person name="Magnuson J."/>
            <person name="Mondo S."/>
            <person name="Nolan M."/>
            <person name="Ohm R."/>
            <person name="Pangilinan J."/>
            <person name="Park H.-J."/>
            <person name="Ramirez L."/>
            <person name="Alfaro M."/>
            <person name="Sun H."/>
            <person name="Tritt A."/>
            <person name="Yoshinaga Y."/>
            <person name="Zwiers L.-H."/>
            <person name="Turgeon B."/>
            <person name="Goodwin S."/>
            <person name="Spatafora J."/>
            <person name="Crous P."/>
            <person name="Grigoriev I."/>
        </authorList>
    </citation>
    <scope>NUCLEOTIDE SEQUENCE</scope>
    <source>
        <strain evidence="1">CBS 101060</strain>
    </source>
</reference>
<protein>
    <submittedName>
        <fullName evidence="1">Uncharacterized protein</fullName>
    </submittedName>
</protein>
<proteinExistence type="predicted"/>
<dbReference type="EMBL" id="MU006114">
    <property type="protein sequence ID" value="KAF2834813.1"/>
    <property type="molecule type" value="Genomic_DNA"/>
</dbReference>
<gene>
    <name evidence="1" type="ORF">M501DRAFT_490693</name>
</gene>